<evidence type="ECO:0008006" key="12">
    <source>
        <dbReference type="Google" id="ProtNLM"/>
    </source>
</evidence>
<dbReference type="AlphaFoldDB" id="A0AAW0ZVW7"/>
<comment type="subcellular location">
    <subcellularLocation>
        <location evidence="1">Mitochondrion inner membrane</location>
        <topology evidence="1">Single-pass membrane protein</topology>
    </subcellularLocation>
</comment>
<accession>A0AAW0ZVW7</accession>
<dbReference type="Pfam" id="PF02937">
    <property type="entry name" value="COX6C"/>
    <property type="match status" value="1"/>
</dbReference>
<organism evidence="10 11">
    <name type="scientific">Tetragonisca angustula</name>
    <dbReference type="NCBI Taxonomy" id="166442"/>
    <lineage>
        <taxon>Eukaryota</taxon>
        <taxon>Metazoa</taxon>
        <taxon>Ecdysozoa</taxon>
        <taxon>Arthropoda</taxon>
        <taxon>Hexapoda</taxon>
        <taxon>Insecta</taxon>
        <taxon>Pterygota</taxon>
        <taxon>Neoptera</taxon>
        <taxon>Endopterygota</taxon>
        <taxon>Hymenoptera</taxon>
        <taxon>Apocrita</taxon>
        <taxon>Aculeata</taxon>
        <taxon>Apoidea</taxon>
        <taxon>Anthophila</taxon>
        <taxon>Apidae</taxon>
        <taxon>Tetragonisca</taxon>
    </lineage>
</organism>
<comment type="caution">
    <text evidence="10">The sequence shown here is derived from an EMBL/GenBank/DDBJ whole genome shotgun (WGS) entry which is preliminary data.</text>
</comment>
<keyword evidence="11" id="KW-1185">Reference proteome</keyword>
<evidence type="ECO:0000256" key="5">
    <source>
        <dbReference type="ARBA" id="ARBA00022792"/>
    </source>
</evidence>
<reference evidence="10 11" key="1">
    <citation type="submission" date="2024-05" db="EMBL/GenBank/DDBJ databases">
        <title>The nuclear and mitochondrial genome assemblies of Tetragonisca angustula (Apidae: Meliponini), a tiny yet remarkable pollinator in the Neotropics.</title>
        <authorList>
            <person name="Ferrari R."/>
            <person name="Ricardo P.C."/>
            <person name="Dias F.C."/>
            <person name="Araujo N.S."/>
            <person name="Soares D.O."/>
            <person name="Zhou Q.-S."/>
            <person name="Zhu C.-D."/>
            <person name="Coutinho L."/>
            <person name="Airas M.C."/>
            <person name="Batista T.M."/>
        </authorList>
    </citation>
    <scope>NUCLEOTIDE SEQUENCE [LARGE SCALE GENOMIC DNA]</scope>
    <source>
        <strain evidence="10">ASF017062</strain>
        <tissue evidence="10">Abdomen</tissue>
    </source>
</reference>
<dbReference type="InterPro" id="IPR051389">
    <property type="entry name" value="Cytochrome_c_oxidase_VIc"/>
</dbReference>
<dbReference type="Proteomes" id="UP001432146">
    <property type="component" value="Unassembled WGS sequence"/>
</dbReference>
<evidence type="ECO:0000256" key="6">
    <source>
        <dbReference type="ARBA" id="ARBA00022989"/>
    </source>
</evidence>
<dbReference type="EMBL" id="JAWNGG020000116">
    <property type="protein sequence ID" value="KAK9301163.1"/>
    <property type="molecule type" value="Genomic_DNA"/>
</dbReference>
<protein>
    <recommendedName>
        <fullName evidence="12">Mitochondrial cytochrome c oxidase subunit VIc/VIIs domain-containing protein</fullName>
    </recommendedName>
</protein>
<dbReference type="InterPro" id="IPR034884">
    <property type="entry name" value="Cytochrome_c_oxidase_VIc/VIIs"/>
</dbReference>
<evidence type="ECO:0000256" key="8">
    <source>
        <dbReference type="ARBA" id="ARBA00023136"/>
    </source>
</evidence>
<evidence type="ECO:0000256" key="7">
    <source>
        <dbReference type="ARBA" id="ARBA00023128"/>
    </source>
</evidence>
<dbReference type="Gene3D" id="4.10.93.10">
    <property type="entry name" value="Mitochondrial cytochrome c oxidase subunit VIc/VIIs"/>
    <property type="match status" value="1"/>
</dbReference>
<keyword evidence="5" id="KW-0999">Mitochondrion inner membrane</keyword>
<dbReference type="GO" id="GO:0005743">
    <property type="term" value="C:mitochondrial inner membrane"/>
    <property type="evidence" value="ECO:0007669"/>
    <property type="project" value="UniProtKB-SubCell"/>
</dbReference>
<gene>
    <name evidence="10" type="ORF">QLX08_006381</name>
</gene>
<proteinExistence type="inferred from homology"/>
<keyword evidence="6 9" id="KW-1133">Transmembrane helix</keyword>
<dbReference type="PANTHER" id="PTHR48416:SF1">
    <property type="entry name" value="CYTOCHROME C OXIDASE SUBUNIT 6C"/>
    <property type="match status" value="1"/>
</dbReference>
<keyword evidence="8 9" id="KW-0472">Membrane</keyword>
<dbReference type="SUPFAM" id="SSF81415">
    <property type="entry name" value="Mitochondrial cytochrome c oxidase subunit VIc"/>
    <property type="match status" value="1"/>
</dbReference>
<keyword evidence="7" id="KW-0496">Mitochondrion</keyword>
<sequence length="76" mass="8827">MSEKRLPKPQLRGLHVTRIKKSFGIAALICVVTSVTWKVLVMDTYNRKVEDFYKTYDAMKSLDRMNKAGLMESYQP</sequence>
<feature type="transmembrane region" description="Helical" evidence="9">
    <location>
        <begin position="21"/>
        <end position="40"/>
    </location>
</feature>
<dbReference type="PANTHER" id="PTHR48416">
    <property type="entry name" value="CYTOCHROME C OXIDASE SUBUNIT 6C"/>
    <property type="match status" value="1"/>
</dbReference>
<evidence type="ECO:0000256" key="1">
    <source>
        <dbReference type="ARBA" id="ARBA00004434"/>
    </source>
</evidence>
<dbReference type="InterPro" id="IPR037169">
    <property type="entry name" value="Cytochrome_c_oxidase_VIc_sf"/>
</dbReference>
<evidence type="ECO:0000256" key="4">
    <source>
        <dbReference type="ARBA" id="ARBA00022692"/>
    </source>
</evidence>
<comment type="similarity">
    <text evidence="3">Belongs to the cytochrome c oxidase subunit 6c family.</text>
</comment>
<evidence type="ECO:0000256" key="9">
    <source>
        <dbReference type="SAM" id="Phobius"/>
    </source>
</evidence>
<evidence type="ECO:0000256" key="3">
    <source>
        <dbReference type="ARBA" id="ARBA00007204"/>
    </source>
</evidence>
<name>A0AAW0ZVW7_9HYME</name>
<evidence type="ECO:0000313" key="11">
    <source>
        <dbReference type="Proteomes" id="UP001432146"/>
    </source>
</evidence>
<comment type="pathway">
    <text evidence="2">Energy metabolism; oxidative phosphorylation.</text>
</comment>
<evidence type="ECO:0000313" key="10">
    <source>
        <dbReference type="EMBL" id="KAK9301163.1"/>
    </source>
</evidence>
<keyword evidence="4 9" id="KW-0812">Transmembrane</keyword>
<evidence type="ECO:0000256" key="2">
    <source>
        <dbReference type="ARBA" id="ARBA00004673"/>
    </source>
</evidence>